<keyword evidence="1" id="KW-0812">Transmembrane</keyword>
<keyword evidence="3" id="KW-0482">Metalloprotease</keyword>
<feature type="transmembrane region" description="Helical" evidence="1">
    <location>
        <begin position="457"/>
        <end position="475"/>
    </location>
</feature>
<dbReference type="Pfam" id="PF02517">
    <property type="entry name" value="Rce1-like"/>
    <property type="match status" value="1"/>
</dbReference>
<keyword evidence="1" id="KW-0472">Membrane</keyword>
<reference evidence="3 4" key="1">
    <citation type="submission" date="2022-12" db="EMBL/GenBank/DDBJ databases">
        <title>Draft genome sequence of Paenibacillus sp. dW9.</title>
        <authorList>
            <person name="Choi E.-W."/>
            <person name="Kim D.-U."/>
        </authorList>
    </citation>
    <scope>NUCLEOTIDE SEQUENCE [LARGE SCALE GENOMIC DNA]</scope>
    <source>
        <strain evidence="4">dW9</strain>
    </source>
</reference>
<evidence type="ECO:0000259" key="2">
    <source>
        <dbReference type="Pfam" id="PF02517"/>
    </source>
</evidence>
<evidence type="ECO:0000313" key="4">
    <source>
        <dbReference type="Proteomes" id="UP001527882"/>
    </source>
</evidence>
<feature type="domain" description="CAAX prenyl protease 2/Lysostaphin resistance protein A-like" evidence="2">
    <location>
        <begin position="401"/>
        <end position="491"/>
    </location>
</feature>
<feature type="transmembrane region" description="Helical" evidence="1">
    <location>
        <begin position="237"/>
        <end position="258"/>
    </location>
</feature>
<feature type="transmembrane region" description="Helical" evidence="1">
    <location>
        <begin position="360"/>
        <end position="378"/>
    </location>
</feature>
<keyword evidence="3" id="KW-0645">Protease</keyword>
<evidence type="ECO:0000256" key="1">
    <source>
        <dbReference type="SAM" id="Phobius"/>
    </source>
</evidence>
<feature type="transmembrane region" description="Helical" evidence="1">
    <location>
        <begin position="305"/>
        <end position="326"/>
    </location>
</feature>
<feature type="transmembrane region" description="Helical" evidence="1">
    <location>
        <begin position="265"/>
        <end position="285"/>
    </location>
</feature>
<proteinExistence type="predicted"/>
<dbReference type="InterPro" id="IPR003675">
    <property type="entry name" value="Rce1/LyrA-like_dom"/>
</dbReference>
<accession>A0ABT4QIW3</accession>
<protein>
    <submittedName>
        <fullName evidence="3">CPBP family intramembrane metalloprotease</fullName>
    </submittedName>
</protein>
<keyword evidence="3" id="KW-0378">Hydrolase</keyword>
<keyword evidence="1" id="KW-1133">Transmembrane helix</keyword>
<name>A0ABT4QIW3_9BACL</name>
<feature type="transmembrane region" description="Helical" evidence="1">
    <location>
        <begin position="507"/>
        <end position="527"/>
    </location>
</feature>
<dbReference type="Proteomes" id="UP001527882">
    <property type="component" value="Unassembled WGS sequence"/>
</dbReference>
<gene>
    <name evidence="3" type="ORF">O9H85_31510</name>
</gene>
<feature type="transmembrane region" description="Helical" evidence="1">
    <location>
        <begin position="398"/>
        <end position="421"/>
    </location>
</feature>
<comment type="caution">
    <text evidence="3">The sequence shown here is derived from an EMBL/GenBank/DDBJ whole genome shotgun (WGS) entry which is preliminary data.</text>
</comment>
<keyword evidence="4" id="KW-1185">Reference proteome</keyword>
<evidence type="ECO:0000313" key="3">
    <source>
        <dbReference type="EMBL" id="MCZ8516814.1"/>
    </source>
</evidence>
<organism evidence="3 4">
    <name type="scientific">Paenibacillus gyeongsangnamensis</name>
    <dbReference type="NCBI Taxonomy" id="3388067"/>
    <lineage>
        <taxon>Bacteria</taxon>
        <taxon>Bacillati</taxon>
        <taxon>Bacillota</taxon>
        <taxon>Bacilli</taxon>
        <taxon>Bacillales</taxon>
        <taxon>Paenibacillaceae</taxon>
        <taxon>Paenibacillus</taxon>
    </lineage>
</organism>
<dbReference type="RefSeq" id="WP_269885349.1">
    <property type="nucleotide sequence ID" value="NZ_JAQAGZ010000027.1"/>
</dbReference>
<dbReference type="EMBL" id="JAQAGZ010000027">
    <property type="protein sequence ID" value="MCZ8516814.1"/>
    <property type="molecule type" value="Genomic_DNA"/>
</dbReference>
<dbReference type="GO" id="GO:0008237">
    <property type="term" value="F:metallopeptidase activity"/>
    <property type="evidence" value="ECO:0007669"/>
    <property type="project" value="UniProtKB-KW"/>
</dbReference>
<sequence length="551" mass="61514">MPTRRSEPSLLLLAVIGLTLYLGVTFLSPFLTKSASLEEDKSGTPAISKAQASQAAEQFALKQLSLTANRQTNVIFQSYSARSGYVQKIKLYDDYLKRYGDRFPLDYYQVEINDLNSKATYYIDVNFTTKEIMGWELGSAGRTGTAPASSGEGGSESLARKTLKDMGYLPEEFVLKDSSEPKSGRYLFESKTEAIGEAHLQVLVSVTKGKVTSFHPRFSVPDSFLTWQQAQNDRAALMTRVSMGISLLMSLSAVYVMVRYRREITFVKGTVLSLLFLAVYVMNNFNMLPAFRTSHGEGPSGPETLFYLWFMNIFVGLLALSTYFALSAGRRLWQNRGVTAWPSWRQAGFGASVKSAMVRGYLICLFVLGVQQLLFFIAGEAFDVWAVSDPSDSVFNMLYPAAFPLMAWAAAISEEAVYRLFGIAFFLKITKNRFLAVLLPSIIWAMSHTQYPIYPVYTRLIEVTVLGLIFGYAFLRYGFLTALFAHAAMDSILMGLSLMYMGGPMQVITGGAYLLLPALIGWLIYWIHGKLKRRPPSPPAPARPLFPRPDH</sequence>